<dbReference type="EMBL" id="LR796242">
    <property type="protein sequence ID" value="CAB4130968.1"/>
    <property type="molecule type" value="Genomic_DNA"/>
</dbReference>
<name>A0A6J5L8E9_9CAUD</name>
<dbReference type="SUPFAM" id="SSF52540">
    <property type="entry name" value="P-loop containing nucleoside triphosphate hydrolases"/>
    <property type="match status" value="1"/>
</dbReference>
<accession>A0A6J5L8E9</accession>
<dbReference type="Pfam" id="PF09250">
    <property type="entry name" value="Prim-Pol"/>
    <property type="match status" value="1"/>
</dbReference>
<feature type="domain" description="AAA+ ATPase" evidence="1">
    <location>
        <begin position="385"/>
        <end position="565"/>
    </location>
</feature>
<dbReference type="SMART" id="SM00382">
    <property type="entry name" value="AAA"/>
    <property type="match status" value="1"/>
</dbReference>
<evidence type="ECO:0000313" key="3">
    <source>
        <dbReference type="EMBL" id="CAB4130968.1"/>
    </source>
</evidence>
<dbReference type="SUPFAM" id="SSF56747">
    <property type="entry name" value="Prim-pol domain"/>
    <property type="match status" value="1"/>
</dbReference>
<evidence type="ECO:0000259" key="2">
    <source>
        <dbReference type="SMART" id="SM00943"/>
    </source>
</evidence>
<dbReference type="Pfam" id="PF13481">
    <property type="entry name" value="AAA_25"/>
    <property type="match status" value="1"/>
</dbReference>
<organism evidence="3">
    <name type="scientific">uncultured Caudovirales phage</name>
    <dbReference type="NCBI Taxonomy" id="2100421"/>
    <lineage>
        <taxon>Viruses</taxon>
        <taxon>Duplodnaviria</taxon>
        <taxon>Heunggongvirae</taxon>
        <taxon>Uroviricota</taxon>
        <taxon>Caudoviricetes</taxon>
        <taxon>Peduoviridae</taxon>
        <taxon>Maltschvirus</taxon>
        <taxon>Maltschvirus maltsch</taxon>
    </lineage>
</organism>
<dbReference type="CDD" id="cd04859">
    <property type="entry name" value="Prim_Pol"/>
    <property type="match status" value="1"/>
</dbReference>
<protein>
    <submittedName>
        <fullName evidence="3">Prim_Pol domain containing protein</fullName>
    </submittedName>
</protein>
<feature type="domain" description="DNA primase/polymerase bifunctional N-terminal" evidence="2">
    <location>
        <begin position="14"/>
        <end position="190"/>
    </location>
</feature>
<sequence>MSFDPDFADPTEWARMYRSVGMQVVPAMSHKENRQQWKRPALPKWRELESELIPDFTFERWYGEDGEHARRNNMGLIAGACSNGIFVVDLDLHKDVRAQAWWDDMFHMKQSAGELETVEQATGGGGIQLFFRAPLGWVPPTCKTSIGVDIRGQGGFAMMPPSTHESGKSYRWKDGHEPWEMDIASAPQWFCDQITQLAIEHGGSGGNRVTGEKTASPNKAVDNFGNIVDGREDYMTKLVWAAVVDLYRDAPIPPSKVESETAMNDAFATYERKVKSRIQAPGVSNFDLLEREGRGFSMFRHKWSNAIDQWDTKVAEHAAVERPSRPFDQADEPQPVKFYKVDEETGELFVDVVKPTVEDEYELLDVEGILSLPKPKYLIDKLMIEMGLGFVYGPPGCGKSFLTIGMGLSIAAQRPEWFGRAIKKTGPIVYISSEGVGDIGNRILAWEKEACVQVRGLPFYLIRQNINFMAQADVERLLRTVAKAGKLAGEMPVTVFVDTVSRVLPGADENLQKDMTLFIGACDAVRNTFGATVVGVHHTSRAGNLRGSTVFDGAGDFLLGIEREEGESVGEIHARKIKSAEDGWKQPFELKKVVVNDITGETSLYAAQANAKAEVKSVWPEKQVCRDMLNAIRSAWFSGRPLSSYSQTRKQGRYAASVLGQQFDQPEKLIEMMVDTWLSNQILSYEVVDKNTKMQGLKVIGSID</sequence>
<gene>
    <name evidence="3" type="ORF">UFOVP120_48</name>
</gene>
<evidence type="ECO:0000259" key="1">
    <source>
        <dbReference type="SMART" id="SM00382"/>
    </source>
</evidence>
<reference evidence="3" key="1">
    <citation type="submission" date="2020-04" db="EMBL/GenBank/DDBJ databases">
        <authorList>
            <person name="Chiriac C."/>
            <person name="Salcher M."/>
            <person name="Ghai R."/>
            <person name="Kavagutti S V."/>
        </authorList>
    </citation>
    <scope>NUCLEOTIDE SEQUENCE</scope>
</reference>
<dbReference type="InterPro" id="IPR003593">
    <property type="entry name" value="AAA+_ATPase"/>
</dbReference>
<dbReference type="InterPro" id="IPR015330">
    <property type="entry name" value="DNA_primase/pol_bifunc_N"/>
</dbReference>
<dbReference type="InterPro" id="IPR027417">
    <property type="entry name" value="P-loop_NTPase"/>
</dbReference>
<proteinExistence type="predicted"/>
<dbReference type="Gene3D" id="3.40.50.300">
    <property type="entry name" value="P-loop containing nucleotide triphosphate hydrolases"/>
    <property type="match status" value="1"/>
</dbReference>
<dbReference type="SMART" id="SM00943">
    <property type="entry name" value="Prim-Pol"/>
    <property type="match status" value="1"/>
</dbReference>